<proteinExistence type="predicted"/>
<dbReference type="SUPFAM" id="SSF49695">
    <property type="entry name" value="gamma-Crystallin-like"/>
    <property type="match status" value="1"/>
</dbReference>
<evidence type="ECO:0000313" key="3">
    <source>
        <dbReference type="Proteomes" id="UP001303160"/>
    </source>
</evidence>
<evidence type="ECO:0000256" key="1">
    <source>
        <dbReference type="SAM" id="SignalP"/>
    </source>
</evidence>
<protein>
    <recommendedName>
        <fullName evidence="4">Secreted protein</fullName>
    </recommendedName>
</protein>
<accession>A0AAN6XAP4</accession>
<evidence type="ECO:0008006" key="4">
    <source>
        <dbReference type="Google" id="ProtNLM"/>
    </source>
</evidence>
<feature type="chain" id="PRO_5042955162" description="Secreted protein" evidence="1">
    <location>
        <begin position="24"/>
        <end position="139"/>
    </location>
</feature>
<evidence type="ECO:0000313" key="2">
    <source>
        <dbReference type="EMBL" id="KAK4197238.1"/>
    </source>
</evidence>
<reference evidence="2" key="2">
    <citation type="submission" date="2023-05" db="EMBL/GenBank/DDBJ databases">
        <authorList>
            <consortium name="Lawrence Berkeley National Laboratory"/>
            <person name="Steindorff A."/>
            <person name="Hensen N."/>
            <person name="Bonometti L."/>
            <person name="Westerberg I."/>
            <person name="Brannstrom I.O."/>
            <person name="Guillou S."/>
            <person name="Cros-Aarteil S."/>
            <person name="Calhoun S."/>
            <person name="Haridas S."/>
            <person name="Kuo A."/>
            <person name="Mondo S."/>
            <person name="Pangilinan J."/>
            <person name="Riley R."/>
            <person name="Labutti K."/>
            <person name="Andreopoulos B."/>
            <person name="Lipzen A."/>
            <person name="Chen C."/>
            <person name="Yanf M."/>
            <person name="Daum C."/>
            <person name="Ng V."/>
            <person name="Clum A."/>
            <person name="Ohm R."/>
            <person name="Martin F."/>
            <person name="Silar P."/>
            <person name="Natvig D."/>
            <person name="Lalanne C."/>
            <person name="Gautier V."/>
            <person name="Ament-Velasquez S.L."/>
            <person name="Kruys A."/>
            <person name="Hutchinson M.I."/>
            <person name="Powell A.J."/>
            <person name="Barry K."/>
            <person name="Miller A.N."/>
            <person name="Grigoriev I.V."/>
            <person name="Debuchy R."/>
            <person name="Gladieux P."/>
            <person name="Thoren M.H."/>
            <person name="Johannesson H."/>
        </authorList>
    </citation>
    <scope>NUCLEOTIDE SEQUENCE</scope>
    <source>
        <strain evidence="2">CBS 315.58</strain>
    </source>
</reference>
<reference evidence="2" key="1">
    <citation type="journal article" date="2023" name="Mol. Phylogenet. Evol.">
        <title>Genome-scale phylogeny and comparative genomics of the fungal order Sordariales.</title>
        <authorList>
            <person name="Hensen N."/>
            <person name="Bonometti L."/>
            <person name="Westerberg I."/>
            <person name="Brannstrom I.O."/>
            <person name="Guillou S."/>
            <person name="Cros-Aarteil S."/>
            <person name="Calhoun S."/>
            <person name="Haridas S."/>
            <person name="Kuo A."/>
            <person name="Mondo S."/>
            <person name="Pangilinan J."/>
            <person name="Riley R."/>
            <person name="LaButti K."/>
            <person name="Andreopoulos B."/>
            <person name="Lipzen A."/>
            <person name="Chen C."/>
            <person name="Yan M."/>
            <person name="Daum C."/>
            <person name="Ng V."/>
            <person name="Clum A."/>
            <person name="Steindorff A."/>
            <person name="Ohm R.A."/>
            <person name="Martin F."/>
            <person name="Silar P."/>
            <person name="Natvig D.O."/>
            <person name="Lalanne C."/>
            <person name="Gautier V."/>
            <person name="Ament-Velasquez S.L."/>
            <person name="Kruys A."/>
            <person name="Hutchinson M.I."/>
            <person name="Powell A.J."/>
            <person name="Barry K."/>
            <person name="Miller A.N."/>
            <person name="Grigoriev I.V."/>
            <person name="Debuchy R."/>
            <person name="Gladieux P."/>
            <person name="Hiltunen Thoren M."/>
            <person name="Johannesson H."/>
        </authorList>
    </citation>
    <scope>NUCLEOTIDE SEQUENCE</scope>
    <source>
        <strain evidence="2">CBS 315.58</strain>
    </source>
</reference>
<sequence>MALLKGIAVLAAALILSIHQVDGSMAGTNILGDSDDGEDSAQIYACQNEQWGEPCQTFVSKVGECTNFDTEWNDKVSSIKNLNTEGTFCAWYKHVNYQGQWYNNQEDAKLQDGNGFFNDRITSWYCIVEHNKIPSWTMI</sequence>
<keyword evidence="1" id="KW-0732">Signal</keyword>
<keyword evidence="3" id="KW-1185">Reference proteome</keyword>
<comment type="caution">
    <text evidence="2">The sequence shown here is derived from an EMBL/GenBank/DDBJ whole genome shotgun (WGS) entry which is preliminary data.</text>
</comment>
<dbReference type="InterPro" id="IPR011024">
    <property type="entry name" value="G_crystallin-like"/>
</dbReference>
<name>A0AAN6XAP4_9PEZI</name>
<dbReference type="EMBL" id="MU863967">
    <property type="protein sequence ID" value="KAK4197238.1"/>
    <property type="molecule type" value="Genomic_DNA"/>
</dbReference>
<dbReference type="AlphaFoldDB" id="A0AAN6XAP4"/>
<feature type="signal peptide" evidence="1">
    <location>
        <begin position="1"/>
        <end position="23"/>
    </location>
</feature>
<dbReference type="Proteomes" id="UP001303160">
    <property type="component" value="Unassembled WGS sequence"/>
</dbReference>
<organism evidence="2 3">
    <name type="scientific">Triangularia verruculosa</name>
    <dbReference type="NCBI Taxonomy" id="2587418"/>
    <lineage>
        <taxon>Eukaryota</taxon>
        <taxon>Fungi</taxon>
        <taxon>Dikarya</taxon>
        <taxon>Ascomycota</taxon>
        <taxon>Pezizomycotina</taxon>
        <taxon>Sordariomycetes</taxon>
        <taxon>Sordariomycetidae</taxon>
        <taxon>Sordariales</taxon>
        <taxon>Podosporaceae</taxon>
        <taxon>Triangularia</taxon>
    </lineage>
</organism>
<gene>
    <name evidence="2" type="ORF">QBC40DRAFT_257247</name>
</gene>
<dbReference type="Gene3D" id="2.60.20.10">
    <property type="entry name" value="Crystallins"/>
    <property type="match status" value="1"/>
</dbReference>